<dbReference type="GO" id="GO:0003779">
    <property type="term" value="F:actin binding"/>
    <property type="evidence" value="ECO:0007669"/>
    <property type="project" value="TreeGrafter"/>
</dbReference>
<dbReference type="PANTHER" id="PTHR13843:SF6">
    <property type="entry name" value="MICROTUBULE-ASSOCIATED PROTEIN 1A"/>
    <property type="match status" value="1"/>
</dbReference>
<dbReference type="GO" id="GO:0045202">
    <property type="term" value="C:synapse"/>
    <property type="evidence" value="ECO:0007669"/>
    <property type="project" value="TreeGrafter"/>
</dbReference>
<protein>
    <submittedName>
        <fullName evidence="3">Microtubule-associated protein 1A</fullName>
    </submittedName>
</protein>
<feature type="region of interest" description="Disordered" evidence="1">
    <location>
        <begin position="27"/>
        <end position="51"/>
    </location>
</feature>
<dbReference type="GO" id="GO:0005829">
    <property type="term" value="C:cytosol"/>
    <property type="evidence" value="ECO:0007669"/>
    <property type="project" value="TreeGrafter"/>
</dbReference>
<accession>A0A1A8TZH5</accession>
<evidence type="ECO:0000313" key="3">
    <source>
        <dbReference type="EMBL" id="SBS40537.1"/>
    </source>
</evidence>
<dbReference type="AlphaFoldDB" id="A0A1A8TZH5"/>
<name>A0A1A8TZH5_NOTFU</name>
<dbReference type="InterPro" id="IPR056617">
    <property type="entry name" value="MAP1B/S_N"/>
</dbReference>
<organism evidence="3">
    <name type="scientific">Nothobranchius furzeri</name>
    <name type="common">Turquoise killifish</name>
    <dbReference type="NCBI Taxonomy" id="105023"/>
    <lineage>
        <taxon>Eukaryota</taxon>
        <taxon>Metazoa</taxon>
        <taxon>Chordata</taxon>
        <taxon>Craniata</taxon>
        <taxon>Vertebrata</taxon>
        <taxon>Euteleostomi</taxon>
        <taxon>Actinopterygii</taxon>
        <taxon>Neopterygii</taxon>
        <taxon>Teleostei</taxon>
        <taxon>Neoteleostei</taxon>
        <taxon>Acanthomorphata</taxon>
        <taxon>Ovalentaria</taxon>
        <taxon>Atherinomorphae</taxon>
        <taxon>Cyprinodontiformes</taxon>
        <taxon>Nothobranchiidae</taxon>
        <taxon>Nothobranchius</taxon>
    </lineage>
</organism>
<feature type="domain" description="Microtubule-associated protein 1B/S N-terminal" evidence="2">
    <location>
        <begin position="63"/>
        <end position="147"/>
    </location>
</feature>
<gene>
    <name evidence="3" type="primary">MAP1A</name>
</gene>
<proteinExistence type="predicted"/>
<dbReference type="PANTHER" id="PTHR13843">
    <property type="entry name" value="MICROTUBULE-ASSOCIATED PROTEIN"/>
    <property type="match status" value="1"/>
</dbReference>
<evidence type="ECO:0000259" key="2">
    <source>
        <dbReference type="Pfam" id="PF23415"/>
    </source>
</evidence>
<dbReference type="InterPro" id="IPR026074">
    <property type="entry name" value="MAP1"/>
</dbReference>
<reference evidence="3" key="1">
    <citation type="submission" date="2016-05" db="EMBL/GenBank/DDBJ databases">
        <authorList>
            <person name="Lavstsen T."/>
            <person name="Jespersen J.S."/>
        </authorList>
    </citation>
    <scope>NUCLEOTIDE SEQUENCE</scope>
    <source>
        <tissue evidence="3">Brain</tissue>
    </source>
</reference>
<dbReference type="GO" id="GO:0031114">
    <property type="term" value="P:regulation of microtubule depolymerization"/>
    <property type="evidence" value="ECO:0007669"/>
    <property type="project" value="TreeGrafter"/>
</dbReference>
<dbReference type="Pfam" id="PF23415">
    <property type="entry name" value="MAPB1_N"/>
    <property type="match status" value="1"/>
</dbReference>
<dbReference type="GO" id="GO:0030425">
    <property type="term" value="C:dendrite"/>
    <property type="evidence" value="ECO:0007669"/>
    <property type="project" value="TreeGrafter"/>
</dbReference>
<evidence type="ECO:0000256" key="1">
    <source>
        <dbReference type="SAM" id="MobiDB-lite"/>
    </source>
</evidence>
<dbReference type="EMBL" id="HAEJ01000080">
    <property type="protein sequence ID" value="SBS40537.1"/>
    <property type="molecule type" value="Transcribed_RNA"/>
</dbReference>
<dbReference type="GO" id="GO:0008017">
    <property type="term" value="F:microtubule binding"/>
    <property type="evidence" value="ECO:0007669"/>
    <property type="project" value="InterPro"/>
</dbReference>
<dbReference type="GO" id="GO:0043025">
    <property type="term" value="C:neuronal cell body"/>
    <property type="evidence" value="ECO:0007669"/>
    <property type="project" value="TreeGrafter"/>
</dbReference>
<reference evidence="3" key="2">
    <citation type="submission" date="2016-06" db="EMBL/GenBank/DDBJ databases">
        <title>The genome of a short-lived fish provides insights into sex chromosome evolution and the genetic control of aging.</title>
        <authorList>
            <person name="Reichwald K."/>
            <person name="Felder M."/>
            <person name="Petzold A."/>
            <person name="Koch P."/>
            <person name="Groth M."/>
            <person name="Platzer M."/>
        </authorList>
    </citation>
    <scope>NUCLEOTIDE SEQUENCE</scope>
    <source>
        <tissue evidence="3">Brain</tissue>
    </source>
</reference>
<dbReference type="GO" id="GO:0000226">
    <property type="term" value="P:microtubule cytoskeleton organization"/>
    <property type="evidence" value="ECO:0007669"/>
    <property type="project" value="InterPro"/>
</dbReference>
<dbReference type="GO" id="GO:0005875">
    <property type="term" value="C:microtubule associated complex"/>
    <property type="evidence" value="ECO:0007669"/>
    <property type="project" value="TreeGrafter"/>
</dbReference>
<sequence>MAMESAAASAPGAVAMEMRVALPVVEEDKENSSFPGSKEQSRRGRREGRRRCGVPFSRSRYYLLIVIGEIGSEQQLDAARAQIERGIRSWDVDLKCCNLDQQLQLFITRHSAHFSTEVRGQRTLHHKSEVLETVVLVNPSEGTVVSEQNTSGWEMIGRTGGEMFSQPLLTESQKQQQHFK</sequence>
<dbReference type="GO" id="GO:0007409">
    <property type="term" value="P:axonogenesis"/>
    <property type="evidence" value="ECO:0007669"/>
    <property type="project" value="TreeGrafter"/>
</dbReference>
<dbReference type="GO" id="GO:0005874">
    <property type="term" value="C:microtubule"/>
    <property type="evidence" value="ECO:0007669"/>
    <property type="project" value="InterPro"/>
</dbReference>
<dbReference type="GO" id="GO:0016358">
    <property type="term" value="P:dendrite development"/>
    <property type="evidence" value="ECO:0007669"/>
    <property type="project" value="TreeGrafter"/>
</dbReference>